<dbReference type="Gene3D" id="1.20.1610.10">
    <property type="entry name" value="alpha-1,2-mannosidases domains"/>
    <property type="match status" value="1"/>
</dbReference>
<dbReference type="GO" id="GO:0000224">
    <property type="term" value="F:peptide-N4-(N-acetyl-beta-glucosaminyl)asparagine amidase activity"/>
    <property type="evidence" value="ECO:0007669"/>
    <property type="project" value="TreeGrafter"/>
</dbReference>
<dbReference type="InterPro" id="IPR005887">
    <property type="entry name" value="GH92_a_mannosidase_put"/>
</dbReference>
<dbReference type="PANTHER" id="PTHR12143:SF39">
    <property type="entry name" value="SECRETED PROTEIN"/>
    <property type="match status" value="1"/>
</dbReference>
<organism evidence="6 7">
    <name type="scientific">Porphyromonas somerae</name>
    <dbReference type="NCBI Taxonomy" id="322095"/>
    <lineage>
        <taxon>Bacteria</taxon>
        <taxon>Pseudomonadati</taxon>
        <taxon>Bacteroidota</taxon>
        <taxon>Bacteroidia</taxon>
        <taxon>Bacteroidales</taxon>
        <taxon>Porphyromonadaceae</taxon>
        <taxon>Porphyromonas</taxon>
    </lineage>
</organism>
<evidence type="ECO:0000256" key="3">
    <source>
        <dbReference type="ARBA" id="ARBA00022837"/>
    </source>
</evidence>
<dbReference type="InterPro" id="IPR008928">
    <property type="entry name" value="6-hairpin_glycosidase_sf"/>
</dbReference>
<protein>
    <submittedName>
        <fullName evidence="6">Putative alpha-1,2-mannosidase</fullName>
    </submittedName>
</protein>
<dbReference type="RefSeq" id="WP_231724920.1">
    <property type="nucleotide sequence ID" value="NZ_KQ960447.1"/>
</dbReference>
<dbReference type="Gene3D" id="2.70.98.10">
    <property type="match status" value="1"/>
</dbReference>
<evidence type="ECO:0000313" key="7">
    <source>
        <dbReference type="Proteomes" id="UP000070224"/>
    </source>
</evidence>
<evidence type="ECO:0000259" key="4">
    <source>
        <dbReference type="Pfam" id="PF07971"/>
    </source>
</evidence>
<dbReference type="STRING" id="322095.HMPREF3185_01249"/>
<accession>A0A134B7J2</accession>
<dbReference type="Proteomes" id="UP000070224">
    <property type="component" value="Unassembled WGS sequence"/>
</dbReference>
<dbReference type="Gene3D" id="1.20.1050.60">
    <property type="entry name" value="alpha-1,2-mannosidase"/>
    <property type="match status" value="1"/>
</dbReference>
<dbReference type="NCBIfam" id="TIGR01180">
    <property type="entry name" value="aman2_put"/>
    <property type="match status" value="1"/>
</dbReference>
<dbReference type="GO" id="GO:0030246">
    <property type="term" value="F:carbohydrate binding"/>
    <property type="evidence" value="ECO:0007669"/>
    <property type="project" value="InterPro"/>
</dbReference>
<dbReference type="AlphaFoldDB" id="A0A134B7J2"/>
<dbReference type="PATRIC" id="fig|322095.3.peg.1233"/>
<dbReference type="SUPFAM" id="SSF48208">
    <property type="entry name" value="Six-hairpin glycosidases"/>
    <property type="match status" value="1"/>
</dbReference>
<name>A0A134B7J2_9PORP</name>
<sequence length="761" mass="86082">MIRRLRALLGLGIGLLTTLALPAQRRQIVRPQYPRLSQRVNTLIGTDWVGNVYPGASAPFGMVQLSPDNGRAGWDYIAGYFYPDSTIAGFSHTHLSGTGAGDLYDISFLPVTLPALDDRLTHKPQAGKTGEEQAPIGIHARFSHATEVAKAGYYAVTLEPYDIRVELTATDRVGVQRYTFQKDADSVCIILNLDKAMNWDRTINSDARAISPTQITGFRYSDGWARNQKVYFTTKLSRPAARIERTATPYILSKGQVGKSVGHGVILRLYYDKVRAGESITLCTALSGVSEAGALKNLQAEAPHTDFNRYRQAATTRWDKRLAQIRLSADTPDSLQTTFYTALYRAQICPTLYSDVDGRYLGADREIHQRTGGTYCTFSLWDTYRAAHPLYSILQPNLQRDFVQSLIDFGEQNDGHLPVWNMFASETDMMIGYHSVPVIVEAVLRGIYVPKDKAKLLSLLRTTAERKGYRGLDDYRKKGYVASDREDESVSKTLEYAYDDDAIARYAAWMGDHEVEKIYRERARSYRHLWDEKTGFFRPRKSNGELDSVFDPFAYTKPFTESNAYHYLFSVQHDIDGLTKLMQGKLGERLDEFFSSETPSHIELPIFSTGMIGQYAHGNEPGHHVIFLYNAARQPWKTTDLTHRVLKQLYTDKPAGLCGNEDCGQMSAWYVFASLGFYPVDPLSGRYELVTPLFRESTISLPNGRTLRLSAPELSEKKRYIKRVTINGRELRKSYITYDDVMKGGEIRFTLTDQPGSVWYE</sequence>
<comment type="caution">
    <text evidence="6">The sequence shown here is derived from an EMBL/GenBank/DDBJ whole genome shotgun (WGS) entry which is preliminary data.</text>
</comment>
<dbReference type="Pfam" id="PF07971">
    <property type="entry name" value="Glyco_hydro_92"/>
    <property type="match status" value="1"/>
</dbReference>
<evidence type="ECO:0000259" key="5">
    <source>
        <dbReference type="Pfam" id="PF17678"/>
    </source>
</evidence>
<dbReference type="PANTHER" id="PTHR12143">
    <property type="entry name" value="PEPTIDE N-GLYCANASE PNGASE -RELATED"/>
    <property type="match status" value="1"/>
</dbReference>
<reference evidence="7" key="1">
    <citation type="submission" date="2016-01" db="EMBL/GenBank/DDBJ databases">
        <authorList>
            <person name="Mitreva M."/>
            <person name="Pepin K.H."/>
            <person name="Mihindukulasuriya K.A."/>
            <person name="Fulton R."/>
            <person name="Fronick C."/>
            <person name="O'Laughlin M."/>
            <person name="Miner T."/>
            <person name="Herter B."/>
            <person name="Rosa B.A."/>
            <person name="Cordes M."/>
            <person name="Tomlinson C."/>
            <person name="Wollam A."/>
            <person name="Palsikar V.B."/>
            <person name="Mardis E.R."/>
            <person name="Wilson R.K."/>
        </authorList>
    </citation>
    <scope>NUCLEOTIDE SEQUENCE [LARGE SCALE GENOMIC DNA]</scope>
    <source>
        <strain evidence="7">KA00683</strain>
    </source>
</reference>
<keyword evidence="7" id="KW-1185">Reference proteome</keyword>
<comment type="cofactor">
    <cofactor evidence="1">
        <name>Ca(2+)</name>
        <dbReference type="ChEBI" id="CHEBI:29108"/>
    </cofactor>
</comment>
<dbReference type="Pfam" id="PF17678">
    <property type="entry name" value="Glyco_hydro_92N"/>
    <property type="match status" value="1"/>
</dbReference>
<dbReference type="InterPro" id="IPR012939">
    <property type="entry name" value="Glyco_hydro_92"/>
</dbReference>
<dbReference type="InterPro" id="IPR041371">
    <property type="entry name" value="GH92_N"/>
</dbReference>
<dbReference type="InterPro" id="IPR014718">
    <property type="entry name" value="GH-type_carb-bd"/>
</dbReference>
<evidence type="ECO:0000256" key="1">
    <source>
        <dbReference type="ARBA" id="ARBA00001913"/>
    </source>
</evidence>
<evidence type="ECO:0000256" key="2">
    <source>
        <dbReference type="ARBA" id="ARBA00011245"/>
    </source>
</evidence>
<dbReference type="InterPro" id="IPR050883">
    <property type="entry name" value="PNGase"/>
</dbReference>
<proteinExistence type="predicted"/>
<dbReference type="FunFam" id="3.30.2080.10:FF:000001">
    <property type="entry name" value="Alpha-1,2-mannosidase subfamily"/>
    <property type="match status" value="1"/>
</dbReference>
<feature type="domain" description="Glycosyl hydrolase family 92 N-terminal" evidence="5">
    <location>
        <begin position="40"/>
        <end position="287"/>
    </location>
</feature>
<keyword evidence="3" id="KW-0106">Calcium</keyword>
<gene>
    <name evidence="6" type="ORF">HMPREF3185_01249</name>
</gene>
<dbReference type="GO" id="GO:0005975">
    <property type="term" value="P:carbohydrate metabolic process"/>
    <property type="evidence" value="ECO:0007669"/>
    <property type="project" value="InterPro"/>
</dbReference>
<feature type="domain" description="Glycosyl hydrolase family 92" evidence="4">
    <location>
        <begin position="294"/>
        <end position="752"/>
    </location>
</feature>
<dbReference type="GO" id="GO:0006516">
    <property type="term" value="P:glycoprotein catabolic process"/>
    <property type="evidence" value="ECO:0007669"/>
    <property type="project" value="TreeGrafter"/>
</dbReference>
<comment type="subunit">
    <text evidence="2">Monomer.</text>
</comment>
<evidence type="ECO:0000313" key="6">
    <source>
        <dbReference type="EMBL" id="KXB75907.1"/>
    </source>
</evidence>
<dbReference type="EMBL" id="LSDK01000083">
    <property type="protein sequence ID" value="KXB75907.1"/>
    <property type="molecule type" value="Genomic_DNA"/>
</dbReference>
<dbReference type="Gene3D" id="3.30.2080.10">
    <property type="entry name" value="GH92 mannosidase domain"/>
    <property type="match status" value="1"/>
</dbReference>
<dbReference type="GO" id="GO:0005829">
    <property type="term" value="C:cytosol"/>
    <property type="evidence" value="ECO:0007669"/>
    <property type="project" value="TreeGrafter"/>
</dbReference>